<feature type="region of interest" description="Disordered" evidence="2">
    <location>
        <begin position="148"/>
        <end position="176"/>
    </location>
</feature>
<evidence type="ECO:0000256" key="2">
    <source>
        <dbReference type="SAM" id="MobiDB-lite"/>
    </source>
</evidence>
<protein>
    <recommendedName>
        <fullName evidence="5">Chromosome partition protein Smc</fullName>
    </recommendedName>
</protein>
<dbReference type="EMBL" id="JAFLQW010000574">
    <property type="protein sequence ID" value="MBO0351665.1"/>
    <property type="molecule type" value="Genomic_DNA"/>
</dbReference>
<reference evidence="3 4" key="1">
    <citation type="submission" date="2021-03" db="EMBL/GenBank/DDBJ databases">
        <title>Metabolic Capacity of the Antarctic Cyanobacterium Phormidium pseudopriestleyi that Sustains Oxygenic Photosynthesis in the Presence of Hydrogen Sulfide.</title>
        <authorList>
            <person name="Lumian J.E."/>
            <person name="Jungblut A.D."/>
            <person name="Dillon M.L."/>
            <person name="Hawes I."/>
            <person name="Doran P.T."/>
            <person name="Mackey T.J."/>
            <person name="Dick G.J."/>
            <person name="Grettenberger C.L."/>
            <person name="Sumner D.Y."/>
        </authorList>
    </citation>
    <scope>NUCLEOTIDE SEQUENCE [LARGE SCALE GENOMIC DNA]</scope>
    <source>
        <strain evidence="3 4">FRX01</strain>
    </source>
</reference>
<dbReference type="RefSeq" id="WP_207090098.1">
    <property type="nucleotide sequence ID" value="NZ_JAFLQW010000574.1"/>
</dbReference>
<accession>A0ABS3FX04</accession>
<sequence length="365" mass="41374">MQTIKPSSQSFRGNLKQYPWQTIVEGTCVAGSAVGTVVAAISGQVVYAAVPLTLALSLNLSNRMRSQQQMGEQTTSAIADVRQMVDVLHTTIRQQPPVEKVNLHPLHEAISQLQTLTQRLQKTAVREDDWETVNVRLLLMQEQLDQLATPPQAESEFANSATTEKPLPPSPNLPPNLADFQFQIQTEMEPLALRVKTLEQQNKQIVKPYLQRLTQAVKKLEQTGSLTALKRNLDRLRAEFQQQHPESEEITALQSEMTRISEGLAQLQQRFEALPALSTLEQLGTIEVAISELFEKVSTLNAQMQRRLNSLEKEEVERLHQEIDFQATTIASLQDGYDRLYHSVNDLTNRLETLPHSEHREYEHF</sequence>
<feature type="coiled-coil region" evidence="1">
    <location>
        <begin position="219"/>
        <end position="270"/>
    </location>
</feature>
<evidence type="ECO:0008006" key="5">
    <source>
        <dbReference type="Google" id="ProtNLM"/>
    </source>
</evidence>
<evidence type="ECO:0000313" key="3">
    <source>
        <dbReference type="EMBL" id="MBO0351665.1"/>
    </source>
</evidence>
<evidence type="ECO:0000256" key="1">
    <source>
        <dbReference type="SAM" id="Coils"/>
    </source>
</evidence>
<dbReference type="Proteomes" id="UP000664844">
    <property type="component" value="Unassembled WGS sequence"/>
</dbReference>
<organism evidence="3 4">
    <name type="scientific">Phormidium pseudopriestleyi FRX01</name>
    <dbReference type="NCBI Taxonomy" id="1759528"/>
    <lineage>
        <taxon>Bacteria</taxon>
        <taxon>Bacillati</taxon>
        <taxon>Cyanobacteriota</taxon>
        <taxon>Cyanophyceae</taxon>
        <taxon>Oscillatoriophycideae</taxon>
        <taxon>Oscillatoriales</taxon>
        <taxon>Oscillatoriaceae</taxon>
        <taxon>Phormidium</taxon>
    </lineage>
</organism>
<comment type="caution">
    <text evidence="3">The sequence shown here is derived from an EMBL/GenBank/DDBJ whole genome shotgun (WGS) entry which is preliminary data.</text>
</comment>
<name>A0ABS3FX04_9CYAN</name>
<keyword evidence="1" id="KW-0175">Coiled coil</keyword>
<evidence type="ECO:0000313" key="4">
    <source>
        <dbReference type="Proteomes" id="UP000664844"/>
    </source>
</evidence>
<gene>
    <name evidence="3" type="ORF">J0895_21795</name>
</gene>
<keyword evidence="4" id="KW-1185">Reference proteome</keyword>
<proteinExistence type="predicted"/>